<feature type="signal peptide" evidence="2">
    <location>
        <begin position="1"/>
        <end position="26"/>
    </location>
</feature>
<reference evidence="3 4" key="1">
    <citation type="journal article" date="2011" name="J. Bacteriol.">
        <title>Complete genome sequence of Polymorphum gilvum SL003B-26A1T, a crude oil-degrading bacterium from oil-polluted saline soil.</title>
        <authorList>
            <person name="Li S.G."/>
            <person name="Tang Y.Q."/>
            <person name="Nie Y."/>
            <person name="Cai M."/>
            <person name="Wu X.L."/>
        </authorList>
    </citation>
    <scope>NUCLEOTIDE SEQUENCE [LARGE SCALE GENOMIC DNA]</scope>
    <source>
        <strain evidence="4">LMG 25793 / CGMCC 1.9160 / SL003B-26A1</strain>
    </source>
</reference>
<dbReference type="PIRSF" id="PIRSF017082">
    <property type="entry name" value="YflP"/>
    <property type="match status" value="1"/>
</dbReference>
<dbReference type="CDD" id="cd07012">
    <property type="entry name" value="PBP2_Bug_TTT"/>
    <property type="match status" value="1"/>
</dbReference>
<dbReference type="OrthoDB" id="8443386at2"/>
<comment type="similarity">
    <text evidence="1">Belongs to the UPF0065 (bug) family.</text>
</comment>
<evidence type="ECO:0000256" key="1">
    <source>
        <dbReference type="ARBA" id="ARBA00006987"/>
    </source>
</evidence>
<keyword evidence="2" id="KW-0732">Signal</keyword>
<dbReference type="Gene3D" id="3.40.190.150">
    <property type="entry name" value="Bordetella uptake gene, domain 1"/>
    <property type="match status" value="1"/>
</dbReference>
<evidence type="ECO:0000313" key="3">
    <source>
        <dbReference type="EMBL" id="ADZ69548.1"/>
    </source>
</evidence>
<dbReference type="SUPFAM" id="SSF53850">
    <property type="entry name" value="Periplasmic binding protein-like II"/>
    <property type="match status" value="1"/>
</dbReference>
<dbReference type="RefSeq" id="WP_013651865.1">
    <property type="nucleotide sequence ID" value="NC_015259.1"/>
</dbReference>
<name>F2IZJ1_POLGS</name>
<proteinExistence type="inferred from homology"/>
<dbReference type="AlphaFoldDB" id="F2IZJ1"/>
<dbReference type="Proteomes" id="UP000008130">
    <property type="component" value="Chromosome"/>
</dbReference>
<keyword evidence="4" id="KW-1185">Reference proteome</keyword>
<dbReference type="InterPro" id="IPR042100">
    <property type="entry name" value="Bug_dom1"/>
</dbReference>
<dbReference type="STRING" id="991905.SL003B_1119"/>
<accession>F2IZJ1</accession>
<protein>
    <submittedName>
        <fullName evidence="3">Recombinase A</fullName>
    </submittedName>
</protein>
<feature type="chain" id="PRO_5003283943" evidence="2">
    <location>
        <begin position="27"/>
        <end position="322"/>
    </location>
</feature>
<dbReference type="PATRIC" id="fig|991905.3.peg.1140"/>
<dbReference type="Gene3D" id="3.40.190.10">
    <property type="entry name" value="Periplasmic binding protein-like II"/>
    <property type="match status" value="1"/>
</dbReference>
<organism evidence="3 4">
    <name type="scientific">Polymorphum gilvum (strain LMG 25793 / CGMCC 1.9160 / SL003B-26A1)</name>
    <dbReference type="NCBI Taxonomy" id="991905"/>
    <lineage>
        <taxon>Bacteria</taxon>
        <taxon>Pseudomonadati</taxon>
        <taxon>Pseudomonadota</taxon>
        <taxon>Alphaproteobacteria</taxon>
        <taxon>Rhodobacterales</taxon>
        <taxon>Paracoccaceae</taxon>
        <taxon>Polymorphum</taxon>
    </lineage>
</organism>
<dbReference type="Pfam" id="PF03401">
    <property type="entry name" value="TctC"/>
    <property type="match status" value="1"/>
</dbReference>
<dbReference type="KEGG" id="pgv:SL003B_1119"/>
<dbReference type="InterPro" id="IPR005064">
    <property type="entry name" value="BUG"/>
</dbReference>
<evidence type="ECO:0000313" key="4">
    <source>
        <dbReference type="Proteomes" id="UP000008130"/>
    </source>
</evidence>
<dbReference type="eggNOG" id="COG3181">
    <property type="taxonomic scope" value="Bacteria"/>
</dbReference>
<dbReference type="EMBL" id="CP002568">
    <property type="protein sequence ID" value="ADZ69548.1"/>
    <property type="molecule type" value="Genomic_DNA"/>
</dbReference>
<evidence type="ECO:0000256" key="2">
    <source>
        <dbReference type="SAM" id="SignalP"/>
    </source>
</evidence>
<gene>
    <name evidence="3" type="primary">bug25</name>
    <name evidence="3" type="ordered locus">SL003B_1119</name>
</gene>
<dbReference type="PANTHER" id="PTHR42928">
    <property type="entry name" value="TRICARBOXYLATE-BINDING PROTEIN"/>
    <property type="match status" value="1"/>
</dbReference>
<dbReference type="PANTHER" id="PTHR42928:SF5">
    <property type="entry name" value="BLR1237 PROTEIN"/>
    <property type="match status" value="1"/>
</dbReference>
<dbReference type="HOGENOM" id="CLU_045683_1_2_5"/>
<sequence>MTRNSLKSLTAALFAATLVLPGVALAEFPDKPITMYIGFAPGGAVDTTARLLIENLEKELGVPVVAVQQPGGGGAVMAASLMNLPADGYSIGMGASAAFVLSPVYNKSLPYTMDDLDHIATVSYPEDALVVRKDAPWNSYEDLIKDARDNKRVLTLSSQVAVSRLMAIALEQKEGIDIDVIPTQGGGAGIQQVLGGHTDMTWGASGWHQLVQAGELKPLFSLGYKRNETFSNIPTLRELGHDYAFVDTFMLSAPKGLPADVLERLTKAVEAALTDDLKQQLHERMFLTADYRNPQDTLAYLRKQQEEVMPFLEAMLAEDAKK</sequence>